<dbReference type="PANTHER" id="PTHR11878">
    <property type="entry name" value="SODIUM/CALCIUM EXCHANGER"/>
    <property type="match status" value="1"/>
</dbReference>
<keyword evidence="3" id="KW-0106">Calcium</keyword>
<dbReference type="PANTHER" id="PTHR11878:SF65">
    <property type="entry name" value="NA_CA-EXCHANGE PROTEIN, ISOFORM G"/>
    <property type="match status" value="1"/>
</dbReference>
<dbReference type="InterPro" id="IPR003644">
    <property type="entry name" value="Calx_beta"/>
</dbReference>
<dbReference type="SUPFAM" id="SSF55486">
    <property type="entry name" value="Metalloproteases ('zincins'), catalytic domain"/>
    <property type="match status" value="1"/>
</dbReference>
<organism evidence="6 7">
    <name type="scientific">Neorhodopirellula lusitana</name>
    <dbReference type="NCBI Taxonomy" id="445327"/>
    <lineage>
        <taxon>Bacteria</taxon>
        <taxon>Pseudomonadati</taxon>
        <taxon>Planctomycetota</taxon>
        <taxon>Planctomycetia</taxon>
        <taxon>Pirellulales</taxon>
        <taxon>Pirellulaceae</taxon>
        <taxon>Neorhodopirellula</taxon>
    </lineage>
</organism>
<evidence type="ECO:0000256" key="4">
    <source>
        <dbReference type="ARBA" id="ARBA00023065"/>
    </source>
</evidence>
<comment type="caution">
    <text evidence="6">The sequence shown here is derived from an EMBL/GenBank/DDBJ whole genome shotgun (WGS) entry which is preliminary data.</text>
</comment>
<proteinExistence type="predicted"/>
<evidence type="ECO:0000313" key="6">
    <source>
        <dbReference type="EMBL" id="SMP77980.1"/>
    </source>
</evidence>
<dbReference type="InterPro" id="IPR002105">
    <property type="entry name" value="Dockerin_1_rpt"/>
</dbReference>
<evidence type="ECO:0000259" key="5">
    <source>
        <dbReference type="Pfam" id="PF03160"/>
    </source>
</evidence>
<protein>
    <submittedName>
        <fullName evidence="6">Calx-beta domain-containing protein</fullName>
    </submittedName>
</protein>
<keyword evidence="1" id="KW-0732">Signal</keyword>
<feature type="domain" description="Calx-beta" evidence="5">
    <location>
        <begin position="295"/>
        <end position="389"/>
    </location>
</feature>
<dbReference type="SUPFAM" id="SSF141072">
    <property type="entry name" value="CalX-like"/>
    <property type="match status" value="1"/>
</dbReference>
<dbReference type="EMBL" id="FXUG01000024">
    <property type="protein sequence ID" value="SMP77980.1"/>
    <property type="molecule type" value="Genomic_DNA"/>
</dbReference>
<keyword evidence="4" id="KW-0813">Transport</keyword>
<keyword evidence="2" id="KW-0677">Repeat</keyword>
<accession>A0ABY1QR62</accession>
<dbReference type="Proteomes" id="UP001158067">
    <property type="component" value="Unassembled WGS sequence"/>
</dbReference>
<evidence type="ECO:0000256" key="1">
    <source>
        <dbReference type="ARBA" id="ARBA00022729"/>
    </source>
</evidence>
<evidence type="ECO:0000256" key="2">
    <source>
        <dbReference type="ARBA" id="ARBA00022737"/>
    </source>
</evidence>
<dbReference type="InterPro" id="IPR051171">
    <property type="entry name" value="CaCA"/>
</dbReference>
<gene>
    <name evidence="6" type="ORF">SAMN06265222_12428</name>
</gene>
<keyword evidence="4" id="KW-0406">Ion transport</keyword>
<dbReference type="Pfam" id="PF00404">
    <property type="entry name" value="Dockerin_1"/>
    <property type="match status" value="1"/>
</dbReference>
<evidence type="ECO:0000313" key="7">
    <source>
        <dbReference type="Proteomes" id="UP001158067"/>
    </source>
</evidence>
<keyword evidence="7" id="KW-1185">Reference proteome</keyword>
<reference evidence="6 7" key="1">
    <citation type="submission" date="2017-05" db="EMBL/GenBank/DDBJ databases">
        <authorList>
            <person name="Varghese N."/>
            <person name="Submissions S."/>
        </authorList>
    </citation>
    <scope>NUCLEOTIDE SEQUENCE [LARGE SCALE GENOMIC DNA]</scope>
    <source>
        <strain evidence="6 7">DSM 25457</strain>
    </source>
</reference>
<name>A0ABY1QR62_9BACT</name>
<dbReference type="Gene3D" id="2.60.40.2030">
    <property type="match status" value="1"/>
</dbReference>
<sequence>MLAGDIAGVSANTSLVDDSLIAEGEAPNSVYFTFDYSNDNGYFSGANAYRRDALEQAGEILTDRLRDTLAAIPASNSTHTWQASYQNPSTGRTQSLPSGFSVDANEIVVYAGGRNLSGLGSDTRAIAVGVQAPFSYACSTANTACTNFVSNLTTRGEGQTIGSGARDFAPFVASISFDTRNETTSRWSYENELLEDDDFRFLSFAVHELSHVLGIGISDSYIDQVSNFTFTGSKTRQAYQGSGNLPLDGPSAARHVAQSVLQTQNTLMTPSVENLLPSELDFALLDDIGWEVVSNTKPTVTLDRSSIVVLEDEGTVLVNATLSAATPNTVTVPIVISGVAAEGSDVSLSATSITFAPNATTATIEIDIVDDATFENTEAMTITVVDSATANVGNQTAFRLTIFDNDGVDWTQVPVLDLDDIGNTFSVAGDNQPRAFMFRADSTRTLSVQANNVDQINRAVLLVDHNGNTLGEYSSTGIASATIESGKSYALIFFPRTTARTFSLTAPGGFTAVTSETRTNVLDPADVDGDNSVIPLDALLIINQINLFPNVTNAYSTAIVSDDYFDVSGDGILAPLDALLVINEIFGDDSGSDEPAAFTPLVSSQLASNQLASSELPSNALDSGSLDSKTLEPDSLVSDALELASLQSAPLESDALATPQFTDATWIPDSTAVDDKERRDELFDQAIQTFEMAGKVANFI</sequence>
<dbReference type="InterPro" id="IPR038081">
    <property type="entry name" value="CalX-like_sf"/>
</dbReference>
<dbReference type="Pfam" id="PF03160">
    <property type="entry name" value="Calx-beta"/>
    <property type="match status" value="1"/>
</dbReference>
<evidence type="ECO:0000256" key="3">
    <source>
        <dbReference type="ARBA" id="ARBA00022837"/>
    </source>
</evidence>